<sequence>MSTGPAAFTVGYGGRKPDDFTKLLTDAGVKVLVDVRLRPDKASVGSYAKAKDADKGIAGLLAKSGVAYVSLPELGNLFLDYDDWPTRYEQFLTLAAPVLFDRLERIDGPVCLMCAEKRLCECHRRHLAAHLEQAKGWTFTHIE</sequence>
<dbReference type="Pfam" id="PF04343">
    <property type="entry name" value="DUF488"/>
    <property type="match status" value="1"/>
</dbReference>
<accession>A0ABU5EVV2</accession>
<organism evidence="1 2">
    <name type="scientific">Gemmata algarum</name>
    <dbReference type="NCBI Taxonomy" id="2975278"/>
    <lineage>
        <taxon>Bacteria</taxon>
        <taxon>Pseudomonadati</taxon>
        <taxon>Planctomycetota</taxon>
        <taxon>Planctomycetia</taxon>
        <taxon>Gemmatales</taxon>
        <taxon>Gemmataceae</taxon>
        <taxon>Gemmata</taxon>
    </lineage>
</organism>
<gene>
    <name evidence="1" type="ORF">R5W23_000420</name>
</gene>
<proteinExistence type="predicted"/>
<reference evidence="2" key="1">
    <citation type="journal article" date="2023" name="Mar. Drugs">
        <title>Gemmata algarum, a Novel Planctomycete Isolated from an Algal Mat, Displays Antimicrobial Activity.</title>
        <authorList>
            <person name="Kumar G."/>
            <person name="Kallscheuer N."/>
            <person name="Kashif M."/>
            <person name="Ahamad S."/>
            <person name="Jagadeeshwari U."/>
            <person name="Pannikurungottu S."/>
            <person name="Haufschild T."/>
            <person name="Kabuu M."/>
            <person name="Sasikala C."/>
            <person name="Jogler C."/>
            <person name="Ramana C."/>
        </authorList>
    </citation>
    <scope>NUCLEOTIDE SEQUENCE [LARGE SCALE GENOMIC DNA]</scope>
    <source>
        <strain evidence="2">JC673</strain>
    </source>
</reference>
<keyword evidence="2" id="KW-1185">Reference proteome</keyword>
<evidence type="ECO:0000313" key="1">
    <source>
        <dbReference type="EMBL" id="MDY3559428.1"/>
    </source>
</evidence>
<dbReference type="InterPro" id="IPR007438">
    <property type="entry name" value="DUF488"/>
</dbReference>
<dbReference type="PANTHER" id="PTHR39337:SF1">
    <property type="entry name" value="BLR5642 PROTEIN"/>
    <property type="match status" value="1"/>
</dbReference>
<protein>
    <submittedName>
        <fullName evidence="1">DUF488 domain-containing protein</fullName>
    </submittedName>
</protein>
<evidence type="ECO:0000313" key="2">
    <source>
        <dbReference type="Proteomes" id="UP001272242"/>
    </source>
</evidence>
<dbReference type="EMBL" id="JAXBLV010000110">
    <property type="protein sequence ID" value="MDY3559428.1"/>
    <property type="molecule type" value="Genomic_DNA"/>
</dbReference>
<comment type="caution">
    <text evidence="1">The sequence shown here is derived from an EMBL/GenBank/DDBJ whole genome shotgun (WGS) entry which is preliminary data.</text>
</comment>
<dbReference type="RefSeq" id="WP_320686190.1">
    <property type="nucleotide sequence ID" value="NZ_JAXBLV010000110.1"/>
</dbReference>
<name>A0ABU5EVV2_9BACT</name>
<dbReference type="PANTHER" id="PTHR39337">
    <property type="entry name" value="BLR5642 PROTEIN"/>
    <property type="match status" value="1"/>
</dbReference>
<dbReference type="Proteomes" id="UP001272242">
    <property type="component" value="Unassembled WGS sequence"/>
</dbReference>